<dbReference type="InterPro" id="IPR005624">
    <property type="entry name" value="PduO/GlcC-like"/>
</dbReference>
<protein>
    <submittedName>
        <fullName evidence="1">Heme-degrading domain-containing protein</fullName>
    </submittedName>
</protein>
<proteinExistence type="predicted"/>
<dbReference type="InterPro" id="IPR010371">
    <property type="entry name" value="YBR137W-like"/>
</dbReference>
<name>A0ABX0LQT7_9BURK</name>
<dbReference type="PIRSF" id="PIRSF008757">
    <property type="entry name" value="UCP008757"/>
    <property type="match status" value="1"/>
</dbReference>
<accession>A0ABX0LQT7</accession>
<dbReference type="Pfam" id="PF03928">
    <property type="entry name" value="HbpS-like"/>
    <property type="match status" value="1"/>
</dbReference>
<comment type="caution">
    <text evidence="1">The sequence shown here is derived from an EMBL/GenBank/DDBJ whole genome shotgun (WGS) entry which is preliminary data.</text>
</comment>
<gene>
    <name evidence="1" type="ORF">F0185_16630</name>
</gene>
<sequence length="154" mass="16879">MLAMLVRQERLLQFDVFNSDIALEIGLRLVRAARARNQAITVDITRHGQRLFYHAMNGTPADHAHWIWRKSNLVKRTGHSSYHVHTQVTVGGGSIHAIPTLDPRQFAALGGAFPLTIRGSGVAGTITVAGLPGAEDHALVVGVLREYLKVDEML</sequence>
<dbReference type="Proteomes" id="UP000785613">
    <property type="component" value="Unassembled WGS sequence"/>
</dbReference>
<dbReference type="PANTHER" id="PTHR28255">
    <property type="match status" value="1"/>
</dbReference>
<evidence type="ECO:0000313" key="2">
    <source>
        <dbReference type="Proteomes" id="UP000785613"/>
    </source>
</evidence>
<dbReference type="PANTHER" id="PTHR28255:SF1">
    <property type="entry name" value="UPF0303 PROTEIN YBR137W"/>
    <property type="match status" value="1"/>
</dbReference>
<dbReference type="Gene3D" id="3.30.450.150">
    <property type="entry name" value="Haem-degrading domain"/>
    <property type="match status" value="1"/>
</dbReference>
<dbReference type="EMBL" id="VUYU01000010">
    <property type="protein sequence ID" value="NHZ35200.1"/>
    <property type="molecule type" value="Genomic_DNA"/>
</dbReference>
<keyword evidence="2" id="KW-1185">Reference proteome</keyword>
<dbReference type="InterPro" id="IPR038084">
    <property type="entry name" value="PduO/GlcC-like_sf"/>
</dbReference>
<organism evidence="1 2">
    <name type="scientific">Massilia rubra</name>
    <dbReference type="NCBI Taxonomy" id="2607910"/>
    <lineage>
        <taxon>Bacteria</taxon>
        <taxon>Pseudomonadati</taxon>
        <taxon>Pseudomonadota</taxon>
        <taxon>Betaproteobacteria</taxon>
        <taxon>Burkholderiales</taxon>
        <taxon>Oxalobacteraceae</taxon>
        <taxon>Telluria group</taxon>
        <taxon>Massilia</taxon>
    </lineage>
</organism>
<dbReference type="SUPFAM" id="SSF143744">
    <property type="entry name" value="GlcG-like"/>
    <property type="match status" value="1"/>
</dbReference>
<reference evidence="1 2" key="1">
    <citation type="submission" date="2019-09" db="EMBL/GenBank/DDBJ databases">
        <title>Taxonomy of Antarctic Massilia spp.: description of Massilia rubra sp. nov., Massilia aquatica sp. nov., Massilia mucilaginosa sp. nov., Massilia frigida sp. nov. isolated from streams, lakes and regoliths.</title>
        <authorList>
            <person name="Holochova P."/>
            <person name="Sedlacek I."/>
            <person name="Kralova S."/>
            <person name="Maslanova I."/>
            <person name="Busse H.-J."/>
            <person name="Stankova E."/>
            <person name="Vrbovska V."/>
            <person name="Kovarovic V."/>
            <person name="Bartak M."/>
            <person name="Svec P."/>
            <person name="Pantucek R."/>
        </authorList>
    </citation>
    <scope>NUCLEOTIDE SEQUENCE [LARGE SCALE GENOMIC DNA]</scope>
    <source>
        <strain evidence="1 2">CCM 8692</strain>
    </source>
</reference>
<dbReference type="NCBIfam" id="NF002696">
    <property type="entry name" value="PRK02487.1-5"/>
    <property type="match status" value="1"/>
</dbReference>
<evidence type="ECO:0000313" key="1">
    <source>
        <dbReference type="EMBL" id="NHZ35200.1"/>
    </source>
</evidence>